<dbReference type="EMBL" id="JBIAZU010000008">
    <property type="protein sequence ID" value="MFF5295896.1"/>
    <property type="molecule type" value="Genomic_DNA"/>
</dbReference>
<organism evidence="2 3">
    <name type="scientific">Paractinoplanes globisporus</name>
    <dbReference type="NCBI Taxonomy" id="113565"/>
    <lineage>
        <taxon>Bacteria</taxon>
        <taxon>Bacillati</taxon>
        <taxon>Actinomycetota</taxon>
        <taxon>Actinomycetes</taxon>
        <taxon>Micromonosporales</taxon>
        <taxon>Micromonosporaceae</taxon>
        <taxon>Paractinoplanes</taxon>
    </lineage>
</organism>
<proteinExistence type="predicted"/>
<reference evidence="2 3" key="1">
    <citation type="submission" date="2024-10" db="EMBL/GenBank/DDBJ databases">
        <title>The Natural Products Discovery Center: Release of the First 8490 Sequenced Strains for Exploring Actinobacteria Biosynthetic Diversity.</title>
        <authorList>
            <person name="Kalkreuter E."/>
            <person name="Kautsar S.A."/>
            <person name="Yang D."/>
            <person name="Bader C.D."/>
            <person name="Teijaro C.N."/>
            <person name="Fluegel L."/>
            <person name="Davis C.M."/>
            <person name="Simpson J.R."/>
            <person name="Lauterbach L."/>
            <person name="Steele A.D."/>
            <person name="Gui C."/>
            <person name="Meng S."/>
            <person name="Li G."/>
            <person name="Viehrig K."/>
            <person name="Ye F."/>
            <person name="Su P."/>
            <person name="Kiefer A.F."/>
            <person name="Nichols A."/>
            <person name="Cepeda A.J."/>
            <person name="Yan W."/>
            <person name="Fan B."/>
            <person name="Jiang Y."/>
            <person name="Adhikari A."/>
            <person name="Zheng C.-J."/>
            <person name="Schuster L."/>
            <person name="Cowan T.M."/>
            <person name="Smanski M.J."/>
            <person name="Chevrette M.G."/>
            <person name="De Carvalho L.P.S."/>
            <person name="Shen B."/>
        </authorList>
    </citation>
    <scope>NUCLEOTIDE SEQUENCE [LARGE SCALE GENOMIC DNA]</scope>
    <source>
        <strain evidence="2 3">NPDC000087</strain>
    </source>
</reference>
<feature type="transmembrane region" description="Helical" evidence="1">
    <location>
        <begin position="12"/>
        <end position="30"/>
    </location>
</feature>
<evidence type="ECO:0000313" key="2">
    <source>
        <dbReference type="EMBL" id="MFF5295896.1"/>
    </source>
</evidence>
<name>A0ABW6WSS7_9ACTN</name>
<comment type="caution">
    <text evidence="2">The sequence shown here is derived from an EMBL/GenBank/DDBJ whole genome shotgun (WGS) entry which is preliminary data.</text>
</comment>
<sequence length="142" mass="15125">MMDVHRERRVTWIVLGIFFLGMMIVAVSIFNSNKKNQEAVDKANQLSAELASAGLPVPELQQIYNVLGDDGGAVCVAPANALVKSILYGQLTNGAAGPGQRPIIADNKAVEGVLLIVKVYCPDKAADFQEVVDNLKTADVAS</sequence>
<evidence type="ECO:0000313" key="3">
    <source>
        <dbReference type="Proteomes" id="UP001602245"/>
    </source>
</evidence>
<accession>A0ABW6WSS7</accession>
<dbReference type="Proteomes" id="UP001602245">
    <property type="component" value="Unassembled WGS sequence"/>
</dbReference>
<protein>
    <submittedName>
        <fullName evidence="2">Uncharacterized protein</fullName>
    </submittedName>
</protein>
<evidence type="ECO:0000256" key="1">
    <source>
        <dbReference type="SAM" id="Phobius"/>
    </source>
</evidence>
<keyword evidence="1" id="KW-0472">Membrane</keyword>
<dbReference type="RefSeq" id="WP_245577519.1">
    <property type="nucleotide sequence ID" value="NZ_JBIAZU010000008.1"/>
</dbReference>
<gene>
    <name evidence="2" type="ORF">ACFY35_41230</name>
</gene>
<keyword evidence="1" id="KW-0812">Transmembrane</keyword>
<keyword evidence="3" id="KW-1185">Reference proteome</keyword>
<keyword evidence="1" id="KW-1133">Transmembrane helix</keyword>